<keyword evidence="2" id="KW-1185">Reference proteome</keyword>
<accession>A0ACB8AHJ7</accession>
<reference evidence="1" key="1">
    <citation type="journal article" date="2021" name="New Phytol.">
        <title>Evolutionary innovations through gain and loss of genes in the ectomycorrhizal Boletales.</title>
        <authorList>
            <person name="Wu G."/>
            <person name="Miyauchi S."/>
            <person name="Morin E."/>
            <person name="Kuo A."/>
            <person name="Drula E."/>
            <person name="Varga T."/>
            <person name="Kohler A."/>
            <person name="Feng B."/>
            <person name="Cao Y."/>
            <person name="Lipzen A."/>
            <person name="Daum C."/>
            <person name="Hundley H."/>
            <person name="Pangilinan J."/>
            <person name="Johnson J."/>
            <person name="Barry K."/>
            <person name="LaButti K."/>
            <person name="Ng V."/>
            <person name="Ahrendt S."/>
            <person name="Min B."/>
            <person name="Choi I.G."/>
            <person name="Park H."/>
            <person name="Plett J.M."/>
            <person name="Magnuson J."/>
            <person name="Spatafora J.W."/>
            <person name="Nagy L.G."/>
            <person name="Henrissat B."/>
            <person name="Grigoriev I.V."/>
            <person name="Yang Z.L."/>
            <person name="Xu J."/>
            <person name="Martin F.M."/>
        </authorList>
    </citation>
    <scope>NUCLEOTIDE SEQUENCE</scope>
    <source>
        <strain evidence="1">ATCC 28755</strain>
    </source>
</reference>
<sequence>MSYRSDERPHHRGGGGGRGGHRRRHNREDYNDHDRRVESPEQILKNAILKMGEVDPAQEVSRLANQIREHVPVAVSAISEGLRVGVTEQPYKIPYYAAVLRLLHDPTPPPVGDGDAAPSTSSSLGKQVLEDFWKGFQNYLDKLAWREIRLCIHFFAHLMVAQVISIESMTALLQSFAAVLDEFGVSYSRGKGAALCAAEGLMISGAVIKKSSTPEISDIINAIQTYNDSIFTSKLLVQPMISLCSDVTALENTNELLDTALTVLRTLDAADMVDSLTDFPQPYLDLPDLDPTISSPFELPSILVPPEVIELDGLATDAGEDAQVKKEDWPEYGIRLFDDTVTPSPITLAGFIVRSNLLDMIDIFEINRKECARLLLEYPKWCVPDTFKAKPGAPPSEDESAGKNWQLESTLIETILSCLFALPEPAHKSIFHIALITELCKLSPSTVGPAVGKSIRKLYGGLSEGLDVEVARRFAEWFAVHMSNFGFQWVWKEWVPDLVLSEQHPKRAFVRRALEFEIRLSYHDRIQKTLPEPMQNDLNVMSGQAPGPDFEYEDPANPHHDAAQSVVNLLRGRSKADEVLSHLDSLKDSLDTSGIHMRVDSLVRSIAVQSLLSIGSRSFSHLLNAIERYLPLLRGLASNDEAKHDILSSAAAFWKRNRQMVNIVFDKLMQYQIVDPTDVVAWTFTNVAGDRHLSGMRPLSLSAFEWDLLKGALDKANGRVMIARRKVAALRKEQDDSIARAKARDGADVGSMEVDAEVKPIKQDDVPAESPQLTTALKAFVSLTREQKAALSRTIEGFVSCLAPSPSDAHQNPYAQTVVTEDAWENRASWGADEWNTWETWGWYRHFCRMYSPYLRNYATTLGTVGFVKIEGTTTPAALLMMKTWNIATGQEA</sequence>
<gene>
    <name evidence="1" type="ORF">BJ138DRAFT_789433</name>
</gene>
<name>A0ACB8AHJ7_9AGAM</name>
<proteinExistence type="predicted"/>
<dbReference type="EMBL" id="MU267651">
    <property type="protein sequence ID" value="KAH7912453.1"/>
    <property type="molecule type" value="Genomic_DNA"/>
</dbReference>
<organism evidence="1 2">
    <name type="scientific">Hygrophoropsis aurantiaca</name>
    <dbReference type="NCBI Taxonomy" id="72124"/>
    <lineage>
        <taxon>Eukaryota</taxon>
        <taxon>Fungi</taxon>
        <taxon>Dikarya</taxon>
        <taxon>Basidiomycota</taxon>
        <taxon>Agaricomycotina</taxon>
        <taxon>Agaricomycetes</taxon>
        <taxon>Agaricomycetidae</taxon>
        <taxon>Boletales</taxon>
        <taxon>Coniophorineae</taxon>
        <taxon>Hygrophoropsidaceae</taxon>
        <taxon>Hygrophoropsis</taxon>
    </lineage>
</organism>
<dbReference type="Proteomes" id="UP000790377">
    <property type="component" value="Unassembled WGS sequence"/>
</dbReference>
<protein>
    <submittedName>
        <fullName evidence="1">MIF4G like-domain-containing protein</fullName>
    </submittedName>
</protein>
<evidence type="ECO:0000313" key="2">
    <source>
        <dbReference type="Proteomes" id="UP000790377"/>
    </source>
</evidence>
<evidence type="ECO:0000313" key="1">
    <source>
        <dbReference type="EMBL" id="KAH7912453.1"/>
    </source>
</evidence>
<comment type="caution">
    <text evidence="1">The sequence shown here is derived from an EMBL/GenBank/DDBJ whole genome shotgun (WGS) entry which is preliminary data.</text>
</comment>